<dbReference type="Gramene" id="CMI055CT">
    <property type="protein sequence ID" value="CMI055CT"/>
    <property type="gene ID" value="CMI055C"/>
</dbReference>
<dbReference type="HAMAP" id="MF_01326_B">
    <property type="entry name" value="Ribosomal_uL24_B"/>
    <property type="match status" value="1"/>
</dbReference>
<feature type="domain" description="Large ribosomal subunit protein uL24 C-terminal" evidence="6">
    <location>
        <begin position="135"/>
        <end position="203"/>
    </location>
</feature>
<dbReference type="STRING" id="280699.M1V7P3"/>
<dbReference type="EMBL" id="AP006491">
    <property type="protein sequence ID" value="BAM79959.1"/>
    <property type="molecule type" value="Genomic_DNA"/>
</dbReference>
<dbReference type="CDD" id="cd06089">
    <property type="entry name" value="KOW_RPL26"/>
    <property type="match status" value="1"/>
</dbReference>
<dbReference type="GO" id="GO:0003735">
    <property type="term" value="F:structural constituent of ribosome"/>
    <property type="evidence" value="ECO:0007669"/>
    <property type="project" value="InterPro"/>
</dbReference>
<accession>M1V7P3</accession>
<dbReference type="Pfam" id="PF17136">
    <property type="entry name" value="ribosomal_L24"/>
    <property type="match status" value="1"/>
</dbReference>
<keyword evidence="3 7" id="KW-0689">Ribosomal protein</keyword>
<dbReference type="GeneID" id="16993880"/>
<name>M1V7P3_CYAM1</name>
<reference evidence="7 8" key="1">
    <citation type="journal article" date="2004" name="Nature">
        <title>Genome sequence of the ultrasmall unicellular red alga Cyanidioschyzon merolae 10D.</title>
        <authorList>
            <person name="Matsuzaki M."/>
            <person name="Misumi O."/>
            <person name="Shin-i T."/>
            <person name="Maruyama S."/>
            <person name="Takahara M."/>
            <person name="Miyagishima S."/>
            <person name="Mori T."/>
            <person name="Nishida K."/>
            <person name="Yagisawa F."/>
            <person name="Nishida K."/>
            <person name="Yoshida Y."/>
            <person name="Nishimura Y."/>
            <person name="Nakao S."/>
            <person name="Kobayashi T."/>
            <person name="Momoyama Y."/>
            <person name="Higashiyama T."/>
            <person name="Minoda A."/>
            <person name="Sano M."/>
            <person name="Nomoto H."/>
            <person name="Oishi K."/>
            <person name="Hayashi H."/>
            <person name="Ohta F."/>
            <person name="Nishizaka S."/>
            <person name="Haga S."/>
            <person name="Miura S."/>
            <person name="Morishita T."/>
            <person name="Kabeya Y."/>
            <person name="Terasawa K."/>
            <person name="Suzuki Y."/>
            <person name="Ishii Y."/>
            <person name="Asakawa S."/>
            <person name="Takano H."/>
            <person name="Ohta N."/>
            <person name="Kuroiwa H."/>
            <person name="Tanaka K."/>
            <person name="Shimizu N."/>
            <person name="Sugano S."/>
            <person name="Sato N."/>
            <person name="Nozaki H."/>
            <person name="Ogasawara N."/>
            <person name="Kohara Y."/>
            <person name="Kuroiwa T."/>
        </authorList>
    </citation>
    <scope>NUCLEOTIDE SEQUENCE [LARGE SCALE GENOMIC DNA]</scope>
    <source>
        <strain evidence="7 8">10D</strain>
    </source>
</reference>
<gene>
    <name evidence="7" type="ORF">CYME_CMI055C</name>
</gene>
<keyword evidence="4" id="KW-0687">Ribonucleoprotein</keyword>
<evidence type="ECO:0000256" key="3">
    <source>
        <dbReference type="ARBA" id="ARBA00022980"/>
    </source>
</evidence>
<reference evidence="7 8" key="2">
    <citation type="journal article" date="2007" name="BMC Biol.">
        <title>A 100%-complete sequence reveals unusually simple genomic features in the hot-spring red alga Cyanidioschyzon merolae.</title>
        <authorList>
            <person name="Nozaki H."/>
            <person name="Takano H."/>
            <person name="Misumi O."/>
            <person name="Terasawa K."/>
            <person name="Matsuzaki M."/>
            <person name="Maruyama S."/>
            <person name="Nishida K."/>
            <person name="Yagisawa F."/>
            <person name="Yoshida Y."/>
            <person name="Fujiwara T."/>
            <person name="Takio S."/>
            <person name="Tamura K."/>
            <person name="Chung S.J."/>
            <person name="Nakamura S."/>
            <person name="Kuroiwa H."/>
            <person name="Tanaka K."/>
            <person name="Sato N."/>
            <person name="Kuroiwa T."/>
        </authorList>
    </citation>
    <scope>NUCLEOTIDE SEQUENCE [LARGE SCALE GENOMIC DNA]</scope>
    <source>
        <strain evidence="7 8">10D</strain>
    </source>
</reference>
<evidence type="ECO:0000313" key="7">
    <source>
        <dbReference type="EMBL" id="BAM79959.1"/>
    </source>
</evidence>
<dbReference type="InterPro" id="IPR041988">
    <property type="entry name" value="Ribosomal_uL24_KOW"/>
</dbReference>
<proteinExistence type="inferred from homology"/>
<comment type="similarity">
    <text evidence="2">Belongs to the universal ribosomal protein uL24 family.</text>
</comment>
<dbReference type="InterPro" id="IPR003256">
    <property type="entry name" value="Ribosomal_uL24"/>
</dbReference>
<dbReference type="PANTHER" id="PTHR12903">
    <property type="entry name" value="MITOCHONDRIAL RIBOSOMAL PROTEIN L24"/>
    <property type="match status" value="1"/>
</dbReference>
<keyword evidence="8" id="KW-1185">Reference proteome</keyword>
<dbReference type="RefSeq" id="XP_005536245.1">
    <property type="nucleotide sequence ID" value="XM_005536188.1"/>
</dbReference>
<dbReference type="KEGG" id="cme:CYME_CMI055C"/>
<dbReference type="Proteomes" id="UP000007014">
    <property type="component" value="Chromosome 9"/>
</dbReference>
<organism evidence="7 8">
    <name type="scientific">Cyanidioschyzon merolae (strain NIES-3377 / 10D)</name>
    <name type="common">Unicellular red alga</name>
    <dbReference type="NCBI Taxonomy" id="280699"/>
    <lineage>
        <taxon>Eukaryota</taxon>
        <taxon>Rhodophyta</taxon>
        <taxon>Bangiophyceae</taxon>
        <taxon>Cyanidiales</taxon>
        <taxon>Cyanidiaceae</taxon>
        <taxon>Cyanidioschyzon</taxon>
    </lineage>
</organism>
<evidence type="ECO:0000256" key="5">
    <source>
        <dbReference type="ARBA" id="ARBA00035282"/>
    </source>
</evidence>
<dbReference type="InterPro" id="IPR008991">
    <property type="entry name" value="Translation_prot_SH3-like_sf"/>
</dbReference>
<evidence type="ECO:0000259" key="6">
    <source>
        <dbReference type="Pfam" id="PF17136"/>
    </source>
</evidence>
<dbReference type="NCBIfam" id="TIGR01079">
    <property type="entry name" value="rplX_bact"/>
    <property type="match status" value="1"/>
</dbReference>
<dbReference type="GO" id="GO:0005840">
    <property type="term" value="C:ribosome"/>
    <property type="evidence" value="ECO:0007669"/>
    <property type="project" value="UniProtKB-KW"/>
</dbReference>
<evidence type="ECO:0000256" key="1">
    <source>
        <dbReference type="ARBA" id="ARBA00004072"/>
    </source>
</evidence>
<evidence type="ECO:0000256" key="4">
    <source>
        <dbReference type="ARBA" id="ARBA00023274"/>
    </source>
</evidence>
<dbReference type="InterPro" id="IPR014722">
    <property type="entry name" value="Rib_uL2_dom2"/>
</dbReference>
<dbReference type="SUPFAM" id="SSF50104">
    <property type="entry name" value="Translation proteins SH3-like domain"/>
    <property type="match status" value="1"/>
</dbReference>
<dbReference type="GO" id="GO:1990904">
    <property type="term" value="C:ribonucleoprotein complex"/>
    <property type="evidence" value="ECO:0007669"/>
    <property type="project" value="UniProtKB-KW"/>
</dbReference>
<dbReference type="Gene3D" id="2.30.30.30">
    <property type="match status" value="1"/>
</dbReference>
<evidence type="ECO:0000313" key="8">
    <source>
        <dbReference type="Proteomes" id="UP000007014"/>
    </source>
</evidence>
<dbReference type="OrthoDB" id="359154at2759"/>
<comment type="function">
    <text evidence="1">One of two assembly initiator proteins, it binds directly to the 5'-end of the 23S rRNA, where it nucleates assembly of the 50S subunit.</text>
</comment>
<dbReference type="GO" id="GO:0003723">
    <property type="term" value="F:RNA binding"/>
    <property type="evidence" value="ECO:0007669"/>
    <property type="project" value="InterPro"/>
</dbReference>
<dbReference type="eggNOG" id="KOG1708">
    <property type="taxonomic scope" value="Eukaryota"/>
</dbReference>
<dbReference type="AlphaFoldDB" id="M1V7P3"/>
<protein>
    <recommendedName>
        <fullName evidence="5">Large ribosomal subunit protein uL24c</fullName>
    </recommendedName>
</protein>
<evidence type="ECO:0000256" key="2">
    <source>
        <dbReference type="ARBA" id="ARBA00010618"/>
    </source>
</evidence>
<dbReference type="InterPro" id="IPR057264">
    <property type="entry name" value="Ribosomal_uL24_C"/>
</dbReference>
<dbReference type="GO" id="GO:0006412">
    <property type="term" value="P:translation"/>
    <property type="evidence" value="ECO:0007669"/>
    <property type="project" value="InterPro"/>
</dbReference>
<sequence length="244" mass="27148">MQAGLQRLARMPAGAHACWRSWLCRPLLAEPEPTQAATGAQLPALRWFASRPPLHPPRRNVGVPSAEMRGRFESMLDSIRTPRSPKRESPIPPRKWRVLRGDYVQVIGGPPGDIGKKGRVLEVIRRSNRVVVEGVNYVKKFVPAPSATVGGGQRKRVILTEGPLHVSNVAIVCPETGLPTRVGIRWLEDGTRVRISKRSGAIIPRPEILRQRRTPRPFDGRVLESHVTRVQDAQRRTLPAEPGT</sequence>
<dbReference type="HOGENOM" id="CLU_1139441_0_0_1"/>